<dbReference type="Pfam" id="PF13243">
    <property type="entry name" value="SQHop_cyclase_C"/>
    <property type="match status" value="1"/>
</dbReference>
<evidence type="ECO:0000313" key="2">
    <source>
        <dbReference type="EMBL" id="GAA4501319.1"/>
    </source>
</evidence>
<dbReference type="InterPro" id="IPR050148">
    <property type="entry name" value="Terpene_synthase-like"/>
</dbReference>
<dbReference type="EMBL" id="BAABHF010000025">
    <property type="protein sequence ID" value="GAA4501319.1"/>
    <property type="molecule type" value="Genomic_DNA"/>
</dbReference>
<dbReference type="Proteomes" id="UP001500503">
    <property type="component" value="Unassembled WGS sequence"/>
</dbReference>
<dbReference type="PANTHER" id="PTHR31739:SF25">
    <property type="entry name" value="(E,E)-GERANYLLINALOOL SYNTHASE"/>
    <property type="match status" value="1"/>
</dbReference>
<name>A0ABP8QER1_9ACTN</name>
<proteinExistence type="predicted"/>
<gene>
    <name evidence="2" type="ORF">GCM10023191_051190</name>
</gene>
<dbReference type="InterPro" id="IPR032696">
    <property type="entry name" value="SQ_cyclase_C"/>
</dbReference>
<organism evidence="2 3">
    <name type="scientific">Actinoallomurus oryzae</name>
    <dbReference type="NCBI Taxonomy" id="502180"/>
    <lineage>
        <taxon>Bacteria</taxon>
        <taxon>Bacillati</taxon>
        <taxon>Actinomycetota</taxon>
        <taxon>Actinomycetes</taxon>
        <taxon>Streptosporangiales</taxon>
        <taxon>Thermomonosporaceae</taxon>
        <taxon>Actinoallomurus</taxon>
    </lineage>
</organism>
<dbReference type="Gene3D" id="1.50.10.160">
    <property type="match status" value="1"/>
</dbReference>
<dbReference type="InterPro" id="IPR008930">
    <property type="entry name" value="Terpenoid_cyclase/PrenylTrfase"/>
</dbReference>
<keyword evidence="3" id="KW-1185">Reference proteome</keyword>
<protein>
    <recommendedName>
        <fullName evidence="1">Squalene cyclase C-terminal domain-containing protein</fullName>
    </recommendedName>
</protein>
<feature type="domain" description="Squalene cyclase C-terminal" evidence="1">
    <location>
        <begin position="353"/>
        <end position="491"/>
    </location>
</feature>
<evidence type="ECO:0000313" key="3">
    <source>
        <dbReference type="Proteomes" id="UP001500503"/>
    </source>
</evidence>
<evidence type="ECO:0000259" key="1">
    <source>
        <dbReference type="Pfam" id="PF13243"/>
    </source>
</evidence>
<reference evidence="3" key="1">
    <citation type="journal article" date="2019" name="Int. J. Syst. Evol. Microbiol.">
        <title>The Global Catalogue of Microorganisms (GCM) 10K type strain sequencing project: providing services to taxonomists for standard genome sequencing and annotation.</title>
        <authorList>
            <consortium name="The Broad Institute Genomics Platform"/>
            <consortium name="The Broad Institute Genome Sequencing Center for Infectious Disease"/>
            <person name="Wu L."/>
            <person name="Ma J."/>
        </authorList>
    </citation>
    <scope>NUCLEOTIDE SEQUENCE [LARGE SCALE GENOMIC DNA]</scope>
    <source>
        <strain evidence="3">JCM 17933</strain>
    </source>
</reference>
<comment type="caution">
    <text evidence="2">The sequence shown here is derived from an EMBL/GenBank/DDBJ whole genome shotgun (WGS) entry which is preliminary data.</text>
</comment>
<dbReference type="SUPFAM" id="SSF48239">
    <property type="entry name" value="Terpenoid cyclases/Protein prenyltransferases"/>
    <property type="match status" value="1"/>
</dbReference>
<sequence>MSAEPTAAVSVPPTPAIDILAEAEDLLAGLLREPWGQVSPSVYETGRLVALSPWLTGHDQRIDHLLLNQRPDGGWGSPEPGYALVPTLSATDALLSARRAGAENAATAGLRVLFRWLRGPGALTAADLPDLPAIELIVPSLIMSINRRLDDTEDAGERWPGAERLRTPAGIDDAPLRLIQGRLSAGHPLPLKLAHALEVAVPGAHRHPLFRPETNGSVGASPASTAAWLGRPDDMAGSPAVAFLREAVRQHAGPVPCGLPVTVFERGWVLGWLLRAGIPIDPPAELVAGLSASLGPGGTPAAAGLPEDADTTSVALYALALAGAPRPPDPLWAYESGDHFSTWPGEDGVSITTNAHVLEAFGQYQRVARGPDDIRHTNTIAKVAAWLRHQQREDGSWHDRWHASPYYATYCAALALDAFDGPRSAEAVRRAVRWALVTQRVDGSWGRWAGTAEETAYALQLLLATGRGRAAGRDGKVRQAATRGYEYLIRSPRDAEGPALWHDKDLYRPTAIVRAGVLAALHLGHRDGLTPRA</sequence>
<dbReference type="RefSeq" id="WP_345468119.1">
    <property type="nucleotide sequence ID" value="NZ_BAABHF010000025.1"/>
</dbReference>
<accession>A0ABP8QER1</accession>
<dbReference type="PANTHER" id="PTHR31739">
    <property type="entry name" value="ENT-COPALYL DIPHOSPHATE SYNTHASE, CHLOROPLASTIC"/>
    <property type="match status" value="1"/>
</dbReference>
<dbReference type="Gene3D" id="1.50.10.20">
    <property type="match status" value="1"/>
</dbReference>